<protein>
    <submittedName>
        <fullName evidence="3">Aste57867_24986 protein</fullName>
    </submittedName>
</protein>
<dbReference type="AlphaFoldDB" id="A0A485LW59"/>
<sequence length="646" mass="73686">MFDDCATCDGFFLEHMFNECMEILGPMATKESFDSSSSSDLFRWLKLSSFGTREVTWSAFERFCNKECGDFQVAIKFMRSRESFQRELDIRAAVDSAFVVPTLPCDEHAIARHVSTLTLAGVDDMSEYKYAIVMPYARLHLADLIQTATAVEKQLMLQHVAEALGELHHKGIVHGDLTKFDVVFMNGRYKLIDLDGGISMNEPLGYKFSSGILPPEMFHSFEHDDESAAIEEYWEAHDMSLLRRVLPSDSVAVKIVRDAGVDGLPFDPIEASDAADAWAFGCLVFQVLTGEELIPTVEESKSQDIHPDHLGFVVTYDADKLDARLQLVKNRGFVRLLKKLLTMDPEDRPPMRTVLRDLCFYGLTLRRRWPQKTDFFDFEYVTHLGRCYPEDRCKVQSYHGDTAAEESRREKRRIAEMMASNRANQLTLRNAMVQVKEFVLPVSFIVLPVQIDADAVNKTTIEEYVLKFIFSLGRLFKNAFEDPDAMAVRLKQVIGARPMYFYLIDEATHLPVTERGYPIELTGDTNEYAKCMVFIQDGFHLIKKTNNLVRLFRMLGMPSLDNGLVCKVEATIDSMTCTSACLEKALKTTPNASDLEDKVWRVYECAFHCLEMLFAKHDVEKVFCGLVRKIDQYGNAIWTKVKPQDQ</sequence>
<dbReference type="Proteomes" id="UP000332933">
    <property type="component" value="Unassembled WGS sequence"/>
</dbReference>
<reference evidence="3 4" key="1">
    <citation type="submission" date="2019-03" db="EMBL/GenBank/DDBJ databases">
        <authorList>
            <person name="Gaulin E."/>
            <person name="Dumas B."/>
        </authorList>
    </citation>
    <scope>NUCLEOTIDE SEQUENCE [LARGE SCALE GENOMIC DNA]</scope>
    <source>
        <strain evidence="3">CBS 568.67</strain>
    </source>
</reference>
<gene>
    <name evidence="3" type="primary">Aste57867_24986</name>
    <name evidence="2" type="ORF">As57867_024908</name>
    <name evidence="3" type="ORF">ASTE57867_24986</name>
</gene>
<dbReference type="PANTHER" id="PTHR44167:SF18">
    <property type="entry name" value="PROTEIN KINASE DOMAIN-CONTAINING PROTEIN"/>
    <property type="match status" value="1"/>
</dbReference>
<dbReference type="SMART" id="SM00220">
    <property type="entry name" value="S_TKc"/>
    <property type="match status" value="1"/>
</dbReference>
<dbReference type="PANTHER" id="PTHR44167">
    <property type="entry name" value="OVARIAN-SPECIFIC SERINE/THREONINE-PROTEIN KINASE LOK-RELATED"/>
    <property type="match status" value="1"/>
</dbReference>
<dbReference type="PROSITE" id="PS50011">
    <property type="entry name" value="PROTEIN_KINASE_DOM"/>
    <property type="match status" value="1"/>
</dbReference>
<dbReference type="InterPro" id="IPR000719">
    <property type="entry name" value="Prot_kinase_dom"/>
</dbReference>
<evidence type="ECO:0000259" key="1">
    <source>
        <dbReference type="PROSITE" id="PS50011"/>
    </source>
</evidence>
<dbReference type="GO" id="GO:0005634">
    <property type="term" value="C:nucleus"/>
    <property type="evidence" value="ECO:0007669"/>
    <property type="project" value="TreeGrafter"/>
</dbReference>
<dbReference type="EMBL" id="CAADRA010007504">
    <property type="protein sequence ID" value="VFU01617.1"/>
    <property type="molecule type" value="Genomic_DNA"/>
</dbReference>
<evidence type="ECO:0000313" key="3">
    <source>
        <dbReference type="EMBL" id="VFU01617.1"/>
    </source>
</evidence>
<dbReference type="GO" id="GO:0005737">
    <property type="term" value="C:cytoplasm"/>
    <property type="evidence" value="ECO:0007669"/>
    <property type="project" value="TreeGrafter"/>
</dbReference>
<keyword evidence="4" id="KW-1185">Reference proteome</keyword>
<proteinExistence type="predicted"/>
<feature type="domain" description="Protein kinase" evidence="1">
    <location>
        <begin position="42"/>
        <end position="360"/>
    </location>
</feature>
<evidence type="ECO:0000313" key="2">
    <source>
        <dbReference type="EMBL" id="KAF0682973.1"/>
    </source>
</evidence>
<dbReference type="GO" id="GO:0044773">
    <property type="term" value="P:mitotic DNA damage checkpoint signaling"/>
    <property type="evidence" value="ECO:0007669"/>
    <property type="project" value="TreeGrafter"/>
</dbReference>
<name>A0A485LW59_9STRA</name>
<dbReference type="OrthoDB" id="74613at2759"/>
<dbReference type="GO" id="GO:0005524">
    <property type="term" value="F:ATP binding"/>
    <property type="evidence" value="ECO:0007669"/>
    <property type="project" value="InterPro"/>
</dbReference>
<accession>A0A485LW59</accession>
<dbReference type="EMBL" id="VJMH01007478">
    <property type="protein sequence ID" value="KAF0682973.1"/>
    <property type="molecule type" value="Genomic_DNA"/>
</dbReference>
<dbReference type="InterPro" id="IPR011009">
    <property type="entry name" value="Kinase-like_dom_sf"/>
</dbReference>
<evidence type="ECO:0000313" key="4">
    <source>
        <dbReference type="Proteomes" id="UP000332933"/>
    </source>
</evidence>
<dbReference type="Gene3D" id="1.10.510.10">
    <property type="entry name" value="Transferase(Phosphotransferase) domain 1"/>
    <property type="match status" value="1"/>
</dbReference>
<dbReference type="SUPFAM" id="SSF56112">
    <property type="entry name" value="Protein kinase-like (PK-like)"/>
    <property type="match status" value="1"/>
</dbReference>
<organism evidence="3 4">
    <name type="scientific">Aphanomyces stellatus</name>
    <dbReference type="NCBI Taxonomy" id="120398"/>
    <lineage>
        <taxon>Eukaryota</taxon>
        <taxon>Sar</taxon>
        <taxon>Stramenopiles</taxon>
        <taxon>Oomycota</taxon>
        <taxon>Saprolegniomycetes</taxon>
        <taxon>Saprolegniales</taxon>
        <taxon>Verrucalvaceae</taxon>
        <taxon>Aphanomyces</taxon>
    </lineage>
</organism>
<reference evidence="2" key="2">
    <citation type="submission" date="2019-06" db="EMBL/GenBank/DDBJ databases">
        <title>Genomics analysis of Aphanomyces spp. identifies a new class of oomycete effector associated with host adaptation.</title>
        <authorList>
            <person name="Gaulin E."/>
        </authorList>
    </citation>
    <scope>NUCLEOTIDE SEQUENCE</scope>
    <source>
        <strain evidence="2">CBS 578.67</strain>
    </source>
</reference>
<dbReference type="GO" id="GO:0004674">
    <property type="term" value="F:protein serine/threonine kinase activity"/>
    <property type="evidence" value="ECO:0007669"/>
    <property type="project" value="TreeGrafter"/>
</dbReference>